<dbReference type="InterPro" id="IPR007278">
    <property type="entry name" value="DUF397"/>
</dbReference>
<organism evidence="2">
    <name type="scientific">Streptomyces sp. Y1</name>
    <dbReference type="NCBI Taxonomy" id="3238634"/>
    <lineage>
        <taxon>Bacteria</taxon>
        <taxon>Bacillati</taxon>
        <taxon>Actinomycetota</taxon>
        <taxon>Actinomycetes</taxon>
        <taxon>Kitasatosporales</taxon>
        <taxon>Streptomycetaceae</taxon>
        <taxon>Streptomyces</taxon>
    </lineage>
</organism>
<protein>
    <submittedName>
        <fullName evidence="2">DUF397 domain-containing protein</fullName>
    </submittedName>
</protein>
<evidence type="ECO:0000259" key="1">
    <source>
        <dbReference type="Pfam" id="PF04149"/>
    </source>
</evidence>
<name>A0AB39TT19_9ACTN</name>
<dbReference type="RefSeq" id="WP_369184779.1">
    <property type="nucleotide sequence ID" value="NZ_CP163445.1"/>
</dbReference>
<feature type="domain" description="DUF397" evidence="1">
    <location>
        <begin position="21"/>
        <end position="74"/>
    </location>
</feature>
<reference evidence="2" key="1">
    <citation type="submission" date="2024-07" db="EMBL/GenBank/DDBJ databases">
        <authorList>
            <person name="Yu S.T."/>
        </authorList>
    </citation>
    <scope>NUCLEOTIDE SEQUENCE</scope>
    <source>
        <strain evidence="2">Y1</strain>
    </source>
</reference>
<evidence type="ECO:0000313" key="2">
    <source>
        <dbReference type="EMBL" id="XDQ82381.1"/>
    </source>
</evidence>
<dbReference type="AlphaFoldDB" id="A0AB39TT19"/>
<proteinExistence type="predicted"/>
<dbReference type="Pfam" id="PF04149">
    <property type="entry name" value="DUF397"/>
    <property type="match status" value="1"/>
</dbReference>
<sequence>MSTRSEQEGEQMTMPAISARGWYKSSYSAQANDCVEAGLVLNSGGMAVRDSKDPGGPTLVFPADAWTTFITAVKTGELLPNT</sequence>
<gene>
    <name evidence="2" type="ORF">AB2U05_29800</name>
</gene>
<dbReference type="EMBL" id="CP163445">
    <property type="protein sequence ID" value="XDQ82381.1"/>
    <property type="molecule type" value="Genomic_DNA"/>
</dbReference>
<accession>A0AB39TT19</accession>